<protein>
    <recommendedName>
        <fullName evidence="2">MACPF-like domain-containing protein</fullName>
    </recommendedName>
</protein>
<sequence>MVSRSKARAAGKVNASRNTNVANGSARQLGAASAVAHAARRPQGLSSEKPQSESDEDKEDEEDEDSEDDWEDDDLDDENQPPSRANEDPTMVKVISLAVKEGRLSHMPITTLEFPVESRESFLPGTKLTDVRAKLDNSGVLRKGLTFAFCSDEAAVTSSEDVSLEGYAKTLHGVSDGPFHVYIIPTQQPTSSQGSILLKPPFQLKFIQVGETPGDALNMGGLHSSAFRGKDPSHLPMGELRRMVGKMSTSPAMHVFCSLDGSAAGDELSLLQYLALDNEKIHEKEGTPSIVIRYRKTGAKVAAPSKFHAASADVQQALKDMKFDPKLKDYSAEEFKVDKTGFKVQEELNASQFAARDATPAKYTSKMDEADWDAVLRNCSLLYGWRINKKTNKIERATTPAFRLKAKSPPPPVVAQLPPAPSSSTDGKSDDVKTTDVKADGDKAIGGKAHEAKSTEVNANDVKAIESGEKTTEADKTTTQSGSGTDSKQAVTPNPKSGTVISDTRAEKHALTAEDIAAEIPVKLGAIPSYVVNDQSRIQITTVSSEFQESMAKNHFDCSSVEASMSGGYAGYSVGVTGGVATENSNKSVNTNKTYAKRMIGSYMFPRVTVFLRPEDLEPTPELRQALQTVQDTKDINNLRRLYSTFGHLFCHSATLGGCLQTTKMVSGSQNSRDTAEKEGFKASLGVAVSTPYGKGSVKGSHETSDSNAAYSAQTNTSEAMSFEATGGNSILAADPPAWSGSVADFNNWRVINQTELTPIVDAMAGMAGYGMVRQWFLQAVPKLSQYYVIPESRQLHVRFKVAEQGESFAHMTGRKPWDQAYLGVNPTRPPKPVRMRLKRLAPEAQISAQIRNVLWFQTIELTAYTSQVDVQTTDAMFFPHSTQAPVLMFPMSKEVGTTSDTKLSNTLWRLEVPQGYSLGPDSLVCVKSCAKVTPEGQNVGPQVADLSLTVYRNAQGLFMPAISSTDEPCYWRLRRLDDTSSLSASTNKESFRHGESFRLTWSFADQASGYRDYTNDLYGRRTYQRPADMPLDTLCLKIPYPRFEGKDQDIGLVLSPALTSDPIIQQMNVLPTKAEGAGPDKQFQYVLHDVPLRVDYVGNDGAGDSADFMNVVMEAHEERQTVHTWKGWDPRNPYELEEGGPEAMLAGVLMGPSAKPMAGMASILDGIIGF</sequence>
<dbReference type="EMBL" id="MU864477">
    <property type="protein sequence ID" value="KAK4184696.1"/>
    <property type="molecule type" value="Genomic_DNA"/>
</dbReference>
<feature type="region of interest" description="Disordered" evidence="1">
    <location>
        <begin position="1"/>
        <end position="91"/>
    </location>
</feature>
<feature type="compositionally biased region" description="Polar residues" evidence="1">
    <location>
        <begin position="477"/>
        <end position="502"/>
    </location>
</feature>
<evidence type="ECO:0000259" key="2">
    <source>
        <dbReference type="Pfam" id="PF22693"/>
    </source>
</evidence>
<reference evidence="3" key="1">
    <citation type="journal article" date="2023" name="Mol. Phylogenet. Evol.">
        <title>Genome-scale phylogeny and comparative genomics of the fungal order Sordariales.</title>
        <authorList>
            <person name="Hensen N."/>
            <person name="Bonometti L."/>
            <person name="Westerberg I."/>
            <person name="Brannstrom I.O."/>
            <person name="Guillou S."/>
            <person name="Cros-Aarteil S."/>
            <person name="Calhoun S."/>
            <person name="Haridas S."/>
            <person name="Kuo A."/>
            <person name="Mondo S."/>
            <person name="Pangilinan J."/>
            <person name="Riley R."/>
            <person name="LaButti K."/>
            <person name="Andreopoulos B."/>
            <person name="Lipzen A."/>
            <person name="Chen C."/>
            <person name="Yan M."/>
            <person name="Daum C."/>
            <person name="Ng V."/>
            <person name="Clum A."/>
            <person name="Steindorff A."/>
            <person name="Ohm R.A."/>
            <person name="Martin F."/>
            <person name="Silar P."/>
            <person name="Natvig D.O."/>
            <person name="Lalanne C."/>
            <person name="Gautier V."/>
            <person name="Ament-Velasquez S.L."/>
            <person name="Kruys A."/>
            <person name="Hutchinson M.I."/>
            <person name="Powell A.J."/>
            <person name="Barry K."/>
            <person name="Miller A.N."/>
            <person name="Grigoriev I.V."/>
            <person name="Debuchy R."/>
            <person name="Gladieux P."/>
            <person name="Hiltunen Thoren M."/>
            <person name="Johannesson H."/>
        </authorList>
    </citation>
    <scope>NUCLEOTIDE SEQUENCE</scope>
    <source>
        <strain evidence="3">PSN309</strain>
    </source>
</reference>
<feature type="region of interest" description="Disordered" evidence="1">
    <location>
        <begin position="400"/>
        <end position="503"/>
    </location>
</feature>
<dbReference type="Proteomes" id="UP001302126">
    <property type="component" value="Unassembled WGS sequence"/>
</dbReference>
<accession>A0AAN6WNR7</accession>
<gene>
    <name evidence="3" type="ORF">QBC35DRAFT_466223</name>
</gene>
<dbReference type="Pfam" id="PF22693">
    <property type="entry name" value="MACPF_1"/>
    <property type="match status" value="1"/>
</dbReference>
<name>A0AAN6WNR7_9PEZI</name>
<dbReference type="InterPro" id="IPR054586">
    <property type="entry name" value="MACPF_1_fungal"/>
</dbReference>
<feature type="compositionally biased region" description="Pro residues" evidence="1">
    <location>
        <begin position="408"/>
        <end position="421"/>
    </location>
</feature>
<comment type="caution">
    <text evidence="3">The sequence shown here is derived from an EMBL/GenBank/DDBJ whole genome shotgun (WGS) entry which is preliminary data.</text>
</comment>
<keyword evidence="4" id="KW-1185">Reference proteome</keyword>
<evidence type="ECO:0000313" key="4">
    <source>
        <dbReference type="Proteomes" id="UP001302126"/>
    </source>
</evidence>
<reference evidence="3" key="2">
    <citation type="submission" date="2023-05" db="EMBL/GenBank/DDBJ databases">
        <authorList>
            <consortium name="Lawrence Berkeley National Laboratory"/>
            <person name="Steindorff A."/>
            <person name="Hensen N."/>
            <person name="Bonometti L."/>
            <person name="Westerberg I."/>
            <person name="Brannstrom I.O."/>
            <person name="Guillou S."/>
            <person name="Cros-Aarteil S."/>
            <person name="Calhoun S."/>
            <person name="Haridas S."/>
            <person name="Kuo A."/>
            <person name="Mondo S."/>
            <person name="Pangilinan J."/>
            <person name="Riley R."/>
            <person name="Labutti K."/>
            <person name="Andreopoulos B."/>
            <person name="Lipzen A."/>
            <person name="Chen C."/>
            <person name="Yanf M."/>
            <person name="Daum C."/>
            <person name="Ng V."/>
            <person name="Clum A."/>
            <person name="Ohm R."/>
            <person name="Martin F."/>
            <person name="Silar P."/>
            <person name="Natvig D."/>
            <person name="Lalanne C."/>
            <person name="Gautier V."/>
            <person name="Ament-Velasquez S.L."/>
            <person name="Kruys A."/>
            <person name="Hutchinson M.I."/>
            <person name="Powell A.J."/>
            <person name="Barry K."/>
            <person name="Miller A.N."/>
            <person name="Grigoriev I.V."/>
            <person name="Debuchy R."/>
            <person name="Gladieux P."/>
            <person name="Thoren M.H."/>
            <person name="Johannesson H."/>
        </authorList>
    </citation>
    <scope>NUCLEOTIDE SEQUENCE</scope>
    <source>
        <strain evidence="3">PSN309</strain>
    </source>
</reference>
<feature type="compositionally biased region" description="Polar residues" evidence="1">
    <location>
        <begin position="15"/>
        <end position="26"/>
    </location>
</feature>
<evidence type="ECO:0000256" key="1">
    <source>
        <dbReference type="SAM" id="MobiDB-lite"/>
    </source>
</evidence>
<proteinExistence type="predicted"/>
<feature type="compositionally biased region" description="Acidic residues" evidence="1">
    <location>
        <begin position="53"/>
        <end position="79"/>
    </location>
</feature>
<organism evidence="3 4">
    <name type="scientific">Podospora australis</name>
    <dbReference type="NCBI Taxonomy" id="1536484"/>
    <lineage>
        <taxon>Eukaryota</taxon>
        <taxon>Fungi</taxon>
        <taxon>Dikarya</taxon>
        <taxon>Ascomycota</taxon>
        <taxon>Pezizomycotina</taxon>
        <taxon>Sordariomycetes</taxon>
        <taxon>Sordariomycetidae</taxon>
        <taxon>Sordariales</taxon>
        <taxon>Podosporaceae</taxon>
        <taxon>Podospora</taxon>
    </lineage>
</organism>
<feature type="compositionally biased region" description="Basic and acidic residues" evidence="1">
    <location>
        <begin position="463"/>
        <end position="476"/>
    </location>
</feature>
<evidence type="ECO:0000313" key="3">
    <source>
        <dbReference type="EMBL" id="KAK4184696.1"/>
    </source>
</evidence>
<feature type="domain" description="MACPF-like" evidence="2">
    <location>
        <begin position="580"/>
        <end position="762"/>
    </location>
</feature>
<feature type="compositionally biased region" description="Basic and acidic residues" evidence="1">
    <location>
        <begin position="427"/>
        <end position="454"/>
    </location>
</feature>
<dbReference type="AlphaFoldDB" id="A0AAN6WNR7"/>